<proteinExistence type="predicted"/>
<keyword evidence="2" id="KW-1185">Reference proteome</keyword>
<evidence type="ECO:0000313" key="1">
    <source>
        <dbReference type="EMBL" id="MEJ7138478.1"/>
    </source>
</evidence>
<sequence>MACAALVVMGMWSASALADTVSYAQVTSTNASSKGNYPAMSFLLGDRQVRVTRQTAATPDTAQLALRTFTLYDAGGTGATTPVFLSIRDSVTGTEIARSVNSLSMTGGDKGRPLNFEFGASAPAMLDRNTPYRVAFVNAAGADVMGRSEANNTASPDSQFLSRDGRVLEPAYSPRFTVSGDAVVFQRDVARFSRVGPTDFASKGTYSGFTLALDDGTAVSPAKASVQGAQKLALRQIVLFDAGSLSLPGPVYLSLRRAGSTVEIARSSNAVTMTGGAKGRRLVFDFSSQLPELERSAPYTAVFVTPNGQRVNGRFEVNHTAASAQSRLLTLDDALISPGHSPRFELIADALPTASAAATITAKVPSYYYVLVLAGQSNMVGYGEELADPDGLDAPDARIVQVGRAAGRDHTVVPATFNLDHVQDMAGSSLKNGVSHTLVRNGQRDWARYGGTVGAGLSLAKKLLPYIPADAGILLVPAARGSAAFTTGSDSAYTPGLTRVYVDGSRGGTSTGTWTRWGVSGGHAANEGGKTGLYLDMLERTRWALQQNPRNVLVGVAWMQGESDLGNPSGHKAAFEAQLKTFGSDLNRTSRAQCLDSDCSRTPWIAGDTSISWKRPGYDTVYLQTYGRSALPQVSFVPFMYQADGVTPTSTNQDYAYNAQSNPTGADRRSSAAPTTHFGTRALREVVGPLMGVGVIEAANRAAVRQP</sequence>
<comment type="caution">
    <text evidence="1">The sequence shown here is derived from an EMBL/GenBank/DDBJ whole genome shotgun (WGS) entry which is preliminary data.</text>
</comment>
<accession>A0ACC6P2J7</accession>
<protein>
    <submittedName>
        <fullName evidence="1">Sialate O-acetylesterase</fullName>
    </submittedName>
</protein>
<organism evidence="1 2">
    <name type="scientific">Amphibiibacter pelophylacis</name>
    <dbReference type="NCBI Taxonomy" id="1799477"/>
    <lineage>
        <taxon>Bacteria</taxon>
        <taxon>Pseudomonadati</taxon>
        <taxon>Pseudomonadota</taxon>
        <taxon>Betaproteobacteria</taxon>
        <taxon>Burkholderiales</taxon>
        <taxon>Sphaerotilaceae</taxon>
        <taxon>Amphibiibacter</taxon>
    </lineage>
</organism>
<reference evidence="1" key="1">
    <citation type="submission" date="2023-10" db="EMBL/GenBank/DDBJ databases">
        <title>Amphibacter perezi, gen. nov., sp. nov. a novel taxa of the family Comamonadaceae, class Betaproteobacteria isolated from the skin microbiota of Pelophylax perezi from different populations.</title>
        <authorList>
            <person name="Costa S."/>
            <person name="Proenca D.N."/>
            <person name="Lopes I."/>
            <person name="Morais P.V."/>
        </authorList>
    </citation>
    <scope>NUCLEOTIDE SEQUENCE</scope>
    <source>
        <strain evidence="1">SL12-8</strain>
    </source>
</reference>
<evidence type="ECO:0000313" key="2">
    <source>
        <dbReference type="Proteomes" id="UP001364695"/>
    </source>
</evidence>
<name>A0ACC6P2J7_9BURK</name>
<dbReference type="EMBL" id="JAWDIE010000011">
    <property type="protein sequence ID" value="MEJ7138478.1"/>
    <property type="molecule type" value="Genomic_DNA"/>
</dbReference>
<gene>
    <name evidence="1" type="ORF">RV045_08550</name>
</gene>
<dbReference type="Proteomes" id="UP001364695">
    <property type="component" value="Unassembled WGS sequence"/>
</dbReference>